<dbReference type="InterPro" id="IPR017972">
    <property type="entry name" value="Cyt_P450_CS"/>
</dbReference>
<dbReference type="InterPro" id="IPR002401">
    <property type="entry name" value="Cyt_P450_E_grp-I"/>
</dbReference>
<dbReference type="SUPFAM" id="SSF63380">
    <property type="entry name" value="Riboflavin synthase domain-like"/>
    <property type="match status" value="1"/>
</dbReference>
<keyword evidence="3 12" id="KW-0349">Heme</keyword>
<dbReference type="GO" id="GO:0003958">
    <property type="term" value="F:NADPH-hemoprotein reductase activity"/>
    <property type="evidence" value="ECO:0007669"/>
    <property type="project" value="UniProtKB-UniRule"/>
</dbReference>
<keyword evidence="10 12" id="KW-0408">Iron</keyword>
<keyword evidence="8 12" id="KW-0521">NADP</keyword>
<feature type="region of interest" description="Disordered" evidence="14">
    <location>
        <begin position="462"/>
        <end position="508"/>
    </location>
</feature>
<keyword evidence="12" id="KW-0249">Electron transport</keyword>
<dbReference type="PROSITE" id="PS50902">
    <property type="entry name" value="FLAVODOXIN_LIKE"/>
    <property type="match status" value="1"/>
</dbReference>
<accession>A0A839DU69</accession>
<comment type="cofactor">
    <cofactor evidence="12 13">
        <name>heme</name>
        <dbReference type="ChEBI" id="CHEBI:30413"/>
    </cofactor>
</comment>
<dbReference type="Gene3D" id="3.40.50.360">
    <property type="match status" value="1"/>
</dbReference>
<dbReference type="InterPro" id="IPR003097">
    <property type="entry name" value="CysJ-like_FAD-binding"/>
</dbReference>
<dbReference type="PROSITE" id="PS51384">
    <property type="entry name" value="FAD_FR"/>
    <property type="match status" value="1"/>
</dbReference>
<dbReference type="GO" id="GO:0005506">
    <property type="term" value="F:iron ion binding"/>
    <property type="evidence" value="ECO:0007669"/>
    <property type="project" value="UniProtKB-UniRule"/>
</dbReference>
<feature type="domain" description="Flavodoxin-like" evidence="15">
    <location>
        <begin position="495"/>
        <end position="634"/>
    </location>
</feature>
<keyword evidence="11 12" id="KW-0503">Monooxygenase</keyword>
<dbReference type="InterPro" id="IPR017938">
    <property type="entry name" value="Riboflavin_synthase-like_b-brl"/>
</dbReference>
<dbReference type="GO" id="GO:0070330">
    <property type="term" value="F:aromatase activity"/>
    <property type="evidence" value="ECO:0007669"/>
    <property type="project" value="UniProtKB-UniRule"/>
</dbReference>
<dbReference type="PANTHER" id="PTHR19384">
    <property type="entry name" value="NITRIC OXIDE SYNTHASE-RELATED"/>
    <property type="match status" value="1"/>
</dbReference>
<evidence type="ECO:0000256" key="2">
    <source>
        <dbReference type="ARBA" id="ARBA00022448"/>
    </source>
</evidence>
<evidence type="ECO:0000313" key="18">
    <source>
        <dbReference type="Proteomes" id="UP000569329"/>
    </source>
</evidence>
<dbReference type="Gene3D" id="1.10.630.10">
    <property type="entry name" value="Cytochrome P450"/>
    <property type="match status" value="1"/>
</dbReference>
<dbReference type="Gene3D" id="3.40.50.80">
    <property type="entry name" value="Nucleotide-binding domain of ferredoxin-NADP reductase (FNR) module"/>
    <property type="match status" value="1"/>
</dbReference>
<dbReference type="EMBL" id="JACGWZ010000002">
    <property type="protein sequence ID" value="MBA8824470.1"/>
    <property type="molecule type" value="Genomic_DNA"/>
</dbReference>
<feature type="compositionally biased region" description="Basic and acidic residues" evidence="14">
    <location>
        <begin position="386"/>
        <end position="397"/>
    </location>
</feature>
<dbReference type="AlphaFoldDB" id="A0A839DU69"/>
<keyword evidence="9 12" id="KW-0560">Oxidoreductase</keyword>
<dbReference type="EC" id="1.6.2.4" evidence="12"/>
<dbReference type="InterPro" id="IPR023173">
    <property type="entry name" value="NADPH_Cyt_P450_Rdtase_alpha"/>
</dbReference>
<comment type="similarity">
    <text evidence="1 12">In the N-terminal section; belongs to the cytochrome P450 family.</text>
</comment>
<dbReference type="PRINTS" id="PR00463">
    <property type="entry name" value="EP450I"/>
</dbReference>
<name>A0A839DU69_9PSEU</name>
<dbReference type="EC" id="1.14.14.1" evidence="12"/>
<evidence type="ECO:0000256" key="3">
    <source>
        <dbReference type="ARBA" id="ARBA00022617"/>
    </source>
</evidence>
<dbReference type="InterPro" id="IPR023206">
    <property type="entry name" value="Bifunctional_P450_P450_red"/>
</dbReference>
<evidence type="ECO:0000256" key="6">
    <source>
        <dbReference type="ARBA" id="ARBA00022723"/>
    </source>
</evidence>
<comment type="caution">
    <text evidence="17">The sequence shown here is derived from an EMBL/GenBank/DDBJ whole genome shotgun (WGS) entry which is preliminary data.</text>
</comment>
<comment type="cofactor">
    <cofactor evidence="12">
        <name>FAD</name>
        <dbReference type="ChEBI" id="CHEBI:57692"/>
    </cofactor>
    <cofactor evidence="12">
        <name>FMN</name>
        <dbReference type="ChEBI" id="CHEBI:58210"/>
    </cofactor>
</comment>
<keyword evidence="5 12" id="KW-0288">FMN</keyword>
<dbReference type="InterPro" id="IPR039261">
    <property type="entry name" value="FNR_nucleotide-bd"/>
</dbReference>
<dbReference type="SUPFAM" id="SSF48264">
    <property type="entry name" value="Cytochrome P450"/>
    <property type="match status" value="1"/>
</dbReference>
<keyword evidence="2 12" id="KW-0813">Transport</keyword>
<dbReference type="InterPro" id="IPR008254">
    <property type="entry name" value="Flavodoxin/NO_synth"/>
</dbReference>
<dbReference type="PROSITE" id="PS00086">
    <property type="entry name" value="CYTOCHROME_P450"/>
    <property type="match status" value="1"/>
</dbReference>
<feature type="domain" description="FAD-binding FR-type" evidence="16">
    <location>
        <begin position="675"/>
        <end position="904"/>
    </location>
</feature>
<dbReference type="InterPro" id="IPR017927">
    <property type="entry name" value="FAD-bd_FR_type"/>
</dbReference>
<dbReference type="Pfam" id="PF00258">
    <property type="entry name" value="Flavodoxin_1"/>
    <property type="match status" value="1"/>
</dbReference>
<keyword evidence="6 12" id="KW-0479">Metal-binding</keyword>
<dbReference type="InterPro" id="IPR001128">
    <property type="entry name" value="Cyt_P450"/>
</dbReference>
<evidence type="ECO:0000256" key="8">
    <source>
        <dbReference type="ARBA" id="ARBA00022857"/>
    </source>
</evidence>
<dbReference type="Pfam" id="PF00175">
    <property type="entry name" value="NAD_binding_1"/>
    <property type="match status" value="1"/>
</dbReference>
<evidence type="ECO:0000256" key="5">
    <source>
        <dbReference type="ARBA" id="ARBA00022643"/>
    </source>
</evidence>
<dbReference type="GO" id="GO:0010181">
    <property type="term" value="F:FMN binding"/>
    <property type="evidence" value="ECO:0007669"/>
    <property type="project" value="UniProtKB-UniRule"/>
</dbReference>
<evidence type="ECO:0000259" key="16">
    <source>
        <dbReference type="PROSITE" id="PS51384"/>
    </source>
</evidence>
<evidence type="ECO:0000259" key="15">
    <source>
        <dbReference type="PROSITE" id="PS50902"/>
    </source>
</evidence>
<evidence type="ECO:0000313" key="17">
    <source>
        <dbReference type="EMBL" id="MBA8824470.1"/>
    </source>
</evidence>
<dbReference type="Proteomes" id="UP000569329">
    <property type="component" value="Unassembled WGS sequence"/>
</dbReference>
<keyword evidence="18" id="KW-1185">Reference proteome</keyword>
<dbReference type="RefSeq" id="WP_182543750.1">
    <property type="nucleotide sequence ID" value="NZ_JACGWZ010000002.1"/>
</dbReference>
<evidence type="ECO:0000256" key="14">
    <source>
        <dbReference type="SAM" id="MobiDB-lite"/>
    </source>
</evidence>
<organism evidence="17 18">
    <name type="scientific">Halosaccharopolyspora lacisalsi</name>
    <dbReference type="NCBI Taxonomy" id="1000566"/>
    <lineage>
        <taxon>Bacteria</taxon>
        <taxon>Bacillati</taxon>
        <taxon>Actinomycetota</taxon>
        <taxon>Actinomycetes</taxon>
        <taxon>Pseudonocardiales</taxon>
        <taxon>Pseudonocardiaceae</taxon>
        <taxon>Halosaccharopolyspora</taxon>
    </lineage>
</organism>
<dbReference type="CDD" id="cd11068">
    <property type="entry name" value="CYP120A1"/>
    <property type="match status" value="1"/>
</dbReference>
<gene>
    <name evidence="17" type="ORF">FHX42_001817</name>
</gene>
<dbReference type="SUPFAM" id="SSF52218">
    <property type="entry name" value="Flavoproteins"/>
    <property type="match status" value="1"/>
</dbReference>
<feature type="region of interest" description="Disordered" evidence="14">
    <location>
        <begin position="386"/>
        <end position="407"/>
    </location>
</feature>
<dbReference type="Pfam" id="PF00667">
    <property type="entry name" value="FAD_binding_1"/>
    <property type="match status" value="1"/>
</dbReference>
<evidence type="ECO:0000256" key="13">
    <source>
        <dbReference type="PIRSR" id="PIRSR000209-1"/>
    </source>
</evidence>
<dbReference type="InterPro" id="IPR036396">
    <property type="entry name" value="Cyt_P450_sf"/>
</dbReference>
<dbReference type="Pfam" id="PF00067">
    <property type="entry name" value="p450"/>
    <property type="match status" value="1"/>
</dbReference>
<keyword evidence="4 12" id="KW-0285">Flavoprotein</keyword>
<evidence type="ECO:0000256" key="12">
    <source>
        <dbReference type="PIRNR" id="PIRNR000209"/>
    </source>
</evidence>
<dbReference type="InterPro" id="IPR029039">
    <property type="entry name" value="Flavoprotein-like_sf"/>
</dbReference>
<evidence type="ECO:0000256" key="9">
    <source>
        <dbReference type="ARBA" id="ARBA00023002"/>
    </source>
</evidence>
<reference evidence="17 18" key="1">
    <citation type="submission" date="2020-07" db="EMBL/GenBank/DDBJ databases">
        <title>Sequencing the genomes of 1000 actinobacteria strains.</title>
        <authorList>
            <person name="Klenk H.-P."/>
        </authorList>
    </citation>
    <scope>NUCLEOTIDE SEQUENCE [LARGE SCALE GENOMIC DNA]</scope>
    <source>
        <strain evidence="17 18">DSM 45975</strain>
    </source>
</reference>
<feature type="compositionally biased region" description="Basic and acidic residues" evidence="14">
    <location>
        <begin position="462"/>
        <end position="486"/>
    </location>
</feature>
<protein>
    <recommendedName>
        <fullName evidence="12">Bifunctional cytochrome P450/NADPH--P450 reductase</fullName>
    </recommendedName>
    <domain>
        <recommendedName>
            <fullName evidence="12">Cytochrome P450</fullName>
            <ecNumber evidence="12">1.14.14.1</ecNumber>
        </recommendedName>
    </domain>
    <domain>
        <recommendedName>
            <fullName evidence="12">NADPH--cytochrome P450 reductase</fullName>
            <ecNumber evidence="12">1.6.2.4</ecNumber>
        </recommendedName>
    </domain>
</protein>
<dbReference type="GO" id="GO:0020037">
    <property type="term" value="F:heme binding"/>
    <property type="evidence" value="ECO:0007669"/>
    <property type="project" value="UniProtKB-UniRule"/>
</dbReference>
<dbReference type="Gene3D" id="2.40.30.10">
    <property type="entry name" value="Translation factors"/>
    <property type="match status" value="1"/>
</dbReference>
<feature type="region of interest" description="Disordered" evidence="14">
    <location>
        <begin position="1"/>
        <end position="23"/>
    </location>
</feature>
<keyword evidence="7 12" id="KW-0274">FAD</keyword>
<sequence length="1061" mass="117239">MTRRTKTPGRNRGSGLPHPPGRLPLLGDVAELRGNRPFQRIVDEGRGLGPIFTRKVLGTEITVVSGADLVAELADEQRFSKKVAGSLREVRRFAGDGLFTADNHEPNWARAHDLLLPAFAMSSMRDYHPAMLSVANKLLARWDVAAPESTVDVPGDMTRLTLDTIGLCGFGFDFESFERTEPHPFVEAMVRGLLHAQNRGRRLPGTTRLYRKRDDQHERDIELMSEVVDEVIRERRASGDTSTDDLLGLMLNSDGGPDEVNIRYQVITFLIAGHETTSGALSFALHYLAKHPAVLARAQAEVDALWGEEDDPQPRYEDIGKLRYVRQVLNEALRLWPTAPGFTRAPIEDTVIGGRYPVAEGQPLLVSASLLHRDPVWGDNVDNFDPERFSPEQEKQRPPHAFKPFGTGERECIGRQFALHEATMVLGMLLHRYRLIDHARYQLRIKQTLTIKPAELTLGLVRREPRERRSSEPRAEPARARRDRAGGKVAEGTPLTLLHGSDLGTSRSTAEQLASEAAEYGFTTSVGPLNEAADNLPSEGPTVIVASSYNGKPTEDAADFVSWLERAEQPVARDVPYAVLGVGDRNWVATYQRVPTLIDARLAEAGGQRLLRRGEVDVSGDALGDTDSFGDALWETLLQRYGHGENAPRSSSSEQSGYVVDELSSGVTGALDAQHGVVPMEVVDRESLVDTEHPLARAKRFLRVRLPGGHSYRTGDHFTVLPDNQPDQVRRAVELLHLDPEAVIRVRAQEGVRRPLPLDRPVRVRELFTHFVEVQDPATAQQIRVLADHNPCPPEEQALRRLAEAPAGESVLDLVEQHPALREHLPLAVLLELLPTMRPRDYSISSSAHYRPGEVDLMVSVLSAPARTGSGEFRGVGSHHMSSLAPGDTVRAAVRPCREVFRVSPDPDTPVIMISAGTGLAPFRGFIADRHHALEQGATLAPALCYFGCDHPDVDYLHREELTAADEAGAVSMRPTFHKAPQDGAEFVQHRILAEAAEIHQLLENGARVYVCGDGARMAPGVREAFVELYSSRTGTDHDKARRWLEELIAADRYVEDVYAG</sequence>
<evidence type="ECO:0000256" key="4">
    <source>
        <dbReference type="ARBA" id="ARBA00022630"/>
    </source>
</evidence>
<comment type="catalytic activity">
    <reaction evidence="12">
        <text>2 oxidized [cytochrome P450] + NADPH = 2 reduced [cytochrome P450] + NADP(+) + H(+)</text>
        <dbReference type="Rhea" id="RHEA:24040"/>
        <dbReference type="Rhea" id="RHEA-COMP:14627"/>
        <dbReference type="Rhea" id="RHEA-COMP:14628"/>
        <dbReference type="ChEBI" id="CHEBI:15378"/>
        <dbReference type="ChEBI" id="CHEBI:55376"/>
        <dbReference type="ChEBI" id="CHEBI:57783"/>
        <dbReference type="ChEBI" id="CHEBI:58349"/>
        <dbReference type="ChEBI" id="CHEBI:60344"/>
        <dbReference type="EC" id="1.6.2.4"/>
    </reaction>
</comment>
<dbReference type="FunFam" id="1.10.630.10:FF:000040">
    <property type="entry name" value="Bifunctional cytochrome P450/NADPH--P450 reductase"/>
    <property type="match status" value="1"/>
</dbReference>
<evidence type="ECO:0000256" key="7">
    <source>
        <dbReference type="ARBA" id="ARBA00022827"/>
    </source>
</evidence>
<dbReference type="SUPFAM" id="SSF52343">
    <property type="entry name" value="Ferredoxin reductase-like, C-terminal NADP-linked domain"/>
    <property type="match status" value="1"/>
</dbReference>
<evidence type="ECO:0000256" key="11">
    <source>
        <dbReference type="ARBA" id="ARBA00023033"/>
    </source>
</evidence>
<dbReference type="PANTHER" id="PTHR19384:SF17">
    <property type="entry name" value="NADPH--CYTOCHROME P450 REDUCTASE"/>
    <property type="match status" value="1"/>
</dbReference>
<dbReference type="Gene3D" id="1.20.990.10">
    <property type="entry name" value="NADPH-cytochrome p450 Reductase, Chain A, domain 3"/>
    <property type="match status" value="1"/>
</dbReference>
<comment type="catalytic activity">
    <reaction evidence="12">
        <text>an organic molecule + reduced [NADPH--hemoprotein reductase] + O2 = an alcohol + oxidized [NADPH--hemoprotein reductase] + H2O + H(+)</text>
        <dbReference type="Rhea" id="RHEA:17149"/>
        <dbReference type="Rhea" id="RHEA-COMP:11964"/>
        <dbReference type="Rhea" id="RHEA-COMP:11965"/>
        <dbReference type="ChEBI" id="CHEBI:15377"/>
        <dbReference type="ChEBI" id="CHEBI:15378"/>
        <dbReference type="ChEBI" id="CHEBI:15379"/>
        <dbReference type="ChEBI" id="CHEBI:30879"/>
        <dbReference type="ChEBI" id="CHEBI:57618"/>
        <dbReference type="ChEBI" id="CHEBI:58210"/>
        <dbReference type="ChEBI" id="CHEBI:142491"/>
        <dbReference type="EC" id="1.14.14.1"/>
    </reaction>
</comment>
<dbReference type="PIRSF" id="PIRSF000209">
    <property type="entry name" value="Bifunctional_P450_P450R"/>
    <property type="match status" value="1"/>
</dbReference>
<evidence type="ECO:0000256" key="1">
    <source>
        <dbReference type="ARBA" id="ARBA00010018"/>
    </source>
</evidence>
<evidence type="ECO:0000256" key="10">
    <source>
        <dbReference type="ARBA" id="ARBA00023004"/>
    </source>
</evidence>
<dbReference type="GO" id="GO:0005829">
    <property type="term" value="C:cytosol"/>
    <property type="evidence" value="ECO:0007669"/>
    <property type="project" value="TreeGrafter"/>
</dbReference>
<dbReference type="InterPro" id="IPR001433">
    <property type="entry name" value="OxRdtase_FAD/NAD-bd"/>
</dbReference>
<dbReference type="CDD" id="cd06206">
    <property type="entry name" value="bifunctional_CYPOR"/>
    <property type="match status" value="1"/>
</dbReference>
<dbReference type="PRINTS" id="PR00385">
    <property type="entry name" value="P450"/>
</dbReference>
<proteinExistence type="inferred from homology"/>
<feature type="binding site" description="axial binding residue" evidence="13">
    <location>
        <position position="412"/>
    </location>
    <ligand>
        <name>heme</name>
        <dbReference type="ChEBI" id="CHEBI:30413"/>
    </ligand>
    <ligandPart>
        <name>Fe</name>
        <dbReference type="ChEBI" id="CHEBI:18248"/>
    </ligandPart>
</feature>
<dbReference type="GO" id="GO:0050660">
    <property type="term" value="F:flavin adenine dinucleotide binding"/>
    <property type="evidence" value="ECO:0007669"/>
    <property type="project" value="TreeGrafter"/>
</dbReference>